<dbReference type="PANTHER" id="PTHR11432">
    <property type="entry name" value="NADH DEHYDROGENASE SUBUNIT 1"/>
    <property type="match status" value="1"/>
</dbReference>
<evidence type="ECO:0000256" key="5">
    <source>
        <dbReference type="SAM" id="Phobius"/>
    </source>
</evidence>
<dbReference type="GO" id="GO:0003954">
    <property type="term" value="F:NADH dehydrogenase activity"/>
    <property type="evidence" value="ECO:0007669"/>
    <property type="project" value="TreeGrafter"/>
</dbReference>
<evidence type="ECO:0000313" key="6">
    <source>
        <dbReference type="EMBL" id="EQD33164.1"/>
    </source>
</evidence>
<dbReference type="Pfam" id="PF00146">
    <property type="entry name" value="NADHdh"/>
    <property type="match status" value="1"/>
</dbReference>
<reference evidence="6" key="1">
    <citation type="submission" date="2013-08" db="EMBL/GenBank/DDBJ databases">
        <authorList>
            <person name="Mendez C."/>
            <person name="Richter M."/>
            <person name="Ferrer M."/>
            <person name="Sanchez J."/>
        </authorList>
    </citation>
    <scope>NUCLEOTIDE SEQUENCE</scope>
</reference>
<dbReference type="GO" id="GO:0009060">
    <property type="term" value="P:aerobic respiration"/>
    <property type="evidence" value="ECO:0007669"/>
    <property type="project" value="TreeGrafter"/>
</dbReference>
<evidence type="ECO:0000256" key="3">
    <source>
        <dbReference type="ARBA" id="ARBA00022989"/>
    </source>
</evidence>
<dbReference type="InterPro" id="IPR001694">
    <property type="entry name" value="NADH_UbQ_OxRdtase_su1/FPO"/>
</dbReference>
<sequence>FDLMEADSELIAGWMTDMSPAYYALALFLDYSKVFMSSLLISILFLGGWLGPAPIPGAVWLLIKAIVIAVIAVIIRATTFRMRIDRILRMGWLILIPLSLINLIITYIVFVG</sequence>
<feature type="transmembrane region" description="Helical" evidence="5">
    <location>
        <begin position="58"/>
        <end position="78"/>
    </location>
</feature>
<keyword evidence="4 5" id="KW-0472">Membrane</keyword>
<keyword evidence="3 5" id="KW-1133">Transmembrane helix</keyword>
<feature type="non-terminal residue" evidence="6">
    <location>
        <position position="1"/>
    </location>
</feature>
<dbReference type="GO" id="GO:0016020">
    <property type="term" value="C:membrane"/>
    <property type="evidence" value="ECO:0007669"/>
    <property type="project" value="UniProtKB-SubCell"/>
</dbReference>
<comment type="subcellular location">
    <subcellularLocation>
        <location evidence="1">Membrane</location>
        <topology evidence="1">Multi-pass membrane protein</topology>
    </subcellularLocation>
</comment>
<dbReference type="EC" id="1.6.-.-" evidence="6"/>
<dbReference type="EMBL" id="AUZZ01009623">
    <property type="protein sequence ID" value="EQD33164.1"/>
    <property type="molecule type" value="Genomic_DNA"/>
</dbReference>
<evidence type="ECO:0000256" key="2">
    <source>
        <dbReference type="ARBA" id="ARBA00022692"/>
    </source>
</evidence>
<feature type="transmembrane region" description="Helical" evidence="5">
    <location>
        <begin position="21"/>
        <end position="46"/>
    </location>
</feature>
<dbReference type="PANTHER" id="PTHR11432:SF3">
    <property type="entry name" value="NADH-UBIQUINONE OXIDOREDUCTASE CHAIN 1"/>
    <property type="match status" value="1"/>
</dbReference>
<gene>
    <name evidence="6" type="ORF">B2A_13303</name>
</gene>
<organism evidence="6">
    <name type="scientific">mine drainage metagenome</name>
    <dbReference type="NCBI Taxonomy" id="410659"/>
    <lineage>
        <taxon>unclassified sequences</taxon>
        <taxon>metagenomes</taxon>
        <taxon>ecological metagenomes</taxon>
    </lineage>
</organism>
<name>T0ZWY0_9ZZZZ</name>
<feature type="transmembrane region" description="Helical" evidence="5">
    <location>
        <begin position="90"/>
        <end position="110"/>
    </location>
</feature>
<evidence type="ECO:0000256" key="1">
    <source>
        <dbReference type="ARBA" id="ARBA00004141"/>
    </source>
</evidence>
<protein>
    <submittedName>
        <fullName evidence="6">NADH:ubiquinone oxidoreductase, subunit 1</fullName>
        <ecNumber evidence="6">1.6.-.-</ecNumber>
    </submittedName>
</protein>
<keyword evidence="6" id="KW-0560">Oxidoreductase</keyword>
<accession>T0ZWY0</accession>
<comment type="caution">
    <text evidence="6">The sequence shown here is derived from an EMBL/GenBank/DDBJ whole genome shotgun (WGS) entry which is preliminary data.</text>
</comment>
<keyword evidence="6" id="KW-0830">Ubiquinone</keyword>
<dbReference type="AlphaFoldDB" id="T0ZWY0"/>
<evidence type="ECO:0000256" key="4">
    <source>
        <dbReference type="ARBA" id="ARBA00023136"/>
    </source>
</evidence>
<reference evidence="6" key="2">
    <citation type="journal article" date="2014" name="ISME J.">
        <title>Microbial stratification in low pH oxic and suboxic macroscopic growths along an acid mine drainage.</title>
        <authorList>
            <person name="Mendez-Garcia C."/>
            <person name="Mesa V."/>
            <person name="Sprenger R.R."/>
            <person name="Richter M."/>
            <person name="Diez M.S."/>
            <person name="Solano J."/>
            <person name="Bargiela R."/>
            <person name="Golyshina O.V."/>
            <person name="Manteca A."/>
            <person name="Ramos J.L."/>
            <person name="Gallego J.R."/>
            <person name="Llorente I."/>
            <person name="Martins Dos Santos V.A."/>
            <person name="Jensen O.N."/>
            <person name="Pelaez A.I."/>
            <person name="Sanchez J."/>
            <person name="Ferrer M."/>
        </authorList>
    </citation>
    <scope>NUCLEOTIDE SEQUENCE</scope>
</reference>
<keyword evidence="2 5" id="KW-0812">Transmembrane</keyword>
<proteinExistence type="predicted"/>